<organism evidence="1 2">
    <name type="scientific">Nemania bipapillata</name>
    <dbReference type="NCBI Taxonomy" id="110536"/>
    <lineage>
        <taxon>Eukaryota</taxon>
        <taxon>Fungi</taxon>
        <taxon>Dikarya</taxon>
        <taxon>Ascomycota</taxon>
        <taxon>Pezizomycotina</taxon>
        <taxon>Sordariomycetes</taxon>
        <taxon>Xylariomycetidae</taxon>
        <taxon>Xylariales</taxon>
        <taxon>Xylariaceae</taxon>
        <taxon>Nemania</taxon>
    </lineage>
</organism>
<accession>A0ACC2J736</accession>
<proteinExistence type="predicted"/>
<dbReference type="Proteomes" id="UP001153334">
    <property type="component" value="Unassembled WGS sequence"/>
</dbReference>
<comment type="caution">
    <text evidence="1">The sequence shown here is derived from an EMBL/GenBank/DDBJ whole genome shotgun (WGS) entry which is preliminary data.</text>
</comment>
<evidence type="ECO:0000313" key="1">
    <source>
        <dbReference type="EMBL" id="KAJ8123251.1"/>
    </source>
</evidence>
<protein>
    <submittedName>
        <fullName evidence="1">Uncharacterized protein</fullName>
    </submittedName>
</protein>
<reference evidence="1" key="1">
    <citation type="submission" date="2022-11" db="EMBL/GenBank/DDBJ databases">
        <title>Genome Sequence of Nemania bipapillata.</title>
        <authorList>
            <person name="Buettner E."/>
        </authorList>
    </citation>
    <scope>NUCLEOTIDE SEQUENCE</scope>
    <source>
        <strain evidence="1">CP14</strain>
    </source>
</reference>
<keyword evidence="2" id="KW-1185">Reference proteome</keyword>
<sequence length="323" mass="36437">MQYGVNEVLLASVLGAVVFSVIACQPLVIVGVTGPITVFNYTVYDIITPLGTNYLAFMCWIGLWAVLLHWILAITNSCNWLKYVTRFPCDIFGFYVAFIYLQKGIQVLERFGYGAPFYLSLSVALLVFAIAYICGELGSSALFRHPVRVFLKDYGTPLTVVFFTGFVHLGRMKSVELEKLPTSRPFFPTADRPWLVELWDIEVKEAFLALPFAILLTILFWFDHNVSSLIAQGTEFPLRKPAGFHWDLFLLGLTTGVAGILGLPFPNGLIPQAPFHTDSLCVTRAEIVTDENNPEDKDHFTYKRTHVQQDPYYSSYILSHRPS</sequence>
<dbReference type="EMBL" id="JAPESX010000106">
    <property type="protein sequence ID" value="KAJ8123251.1"/>
    <property type="molecule type" value="Genomic_DNA"/>
</dbReference>
<evidence type="ECO:0000313" key="2">
    <source>
        <dbReference type="Proteomes" id="UP001153334"/>
    </source>
</evidence>
<gene>
    <name evidence="1" type="ORF">ONZ43_g751</name>
</gene>
<name>A0ACC2J736_9PEZI</name>